<evidence type="ECO:0000256" key="11">
    <source>
        <dbReference type="ARBA" id="ARBA00030399"/>
    </source>
</evidence>
<dbReference type="InterPro" id="IPR054728">
    <property type="entry name" value="RsmB-like_ferredoxin"/>
</dbReference>
<dbReference type="GO" id="GO:0005737">
    <property type="term" value="C:cytoplasm"/>
    <property type="evidence" value="ECO:0007669"/>
    <property type="project" value="UniProtKB-SubCell"/>
</dbReference>
<dbReference type="NCBIfam" id="TIGR00563">
    <property type="entry name" value="rsmB"/>
    <property type="match status" value="1"/>
</dbReference>
<dbReference type="FunFam" id="1.10.940.10:FF:000006">
    <property type="entry name" value="16S rRNA (Cytosine(967)-C(5))-methyltransferase RsmB"/>
    <property type="match status" value="1"/>
</dbReference>
<keyword evidence="7 14" id="KW-0489">Methyltransferase</keyword>
<dbReference type="GO" id="GO:0006355">
    <property type="term" value="P:regulation of DNA-templated transcription"/>
    <property type="evidence" value="ECO:0007669"/>
    <property type="project" value="InterPro"/>
</dbReference>
<evidence type="ECO:0000256" key="12">
    <source>
        <dbReference type="ARBA" id="ARBA00031088"/>
    </source>
</evidence>
<keyword evidence="8 14" id="KW-0808">Transferase</keyword>
<comment type="caution">
    <text evidence="16">The sequence shown here is derived from an EMBL/GenBank/DDBJ whole genome shotgun (WGS) entry which is preliminary data.</text>
</comment>
<keyword evidence="5" id="KW-0963">Cytoplasm</keyword>
<dbReference type="SUPFAM" id="SSF48013">
    <property type="entry name" value="NusB-like"/>
    <property type="match status" value="1"/>
</dbReference>
<feature type="binding site" evidence="14">
    <location>
        <begin position="260"/>
        <end position="266"/>
    </location>
    <ligand>
        <name>S-adenosyl-L-methionine</name>
        <dbReference type="ChEBI" id="CHEBI:59789"/>
    </ligand>
</feature>
<dbReference type="FunFam" id="3.40.50.150:FF:000257">
    <property type="entry name" value="16S rRNA methyltransferase"/>
    <property type="match status" value="1"/>
</dbReference>
<dbReference type="PANTHER" id="PTHR22807">
    <property type="entry name" value="NOP2 YEAST -RELATED NOL1/NOP2/FMU SUN DOMAIN-CONTAINING"/>
    <property type="match status" value="1"/>
</dbReference>
<name>A0A3M7TYY9_9BACI</name>
<dbReference type="GO" id="GO:0003723">
    <property type="term" value="F:RNA binding"/>
    <property type="evidence" value="ECO:0007669"/>
    <property type="project" value="UniProtKB-UniRule"/>
</dbReference>
<dbReference type="InterPro" id="IPR001678">
    <property type="entry name" value="MeTrfase_RsmB-F_NOP2_dom"/>
</dbReference>
<evidence type="ECO:0000256" key="10">
    <source>
        <dbReference type="ARBA" id="ARBA00022884"/>
    </source>
</evidence>
<organism evidence="16 17">
    <name type="scientific">Alteribacter keqinensis</name>
    <dbReference type="NCBI Taxonomy" id="2483800"/>
    <lineage>
        <taxon>Bacteria</taxon>
        <taxon>Bacillati</taxon>
        <taxon>Bacillota</taxon>
        <taxon>Bacilli</taxon>
        <taxon>Bacillales</taxon>
        <taxon>Bacillaceae</taxon>
        <taxon>Alteribacter</taxon>
    </lineage>
</organism>
<evidence type="ECO:0000256" key="7">
    <source>
        <dbReference type="ARBA" id="ARBA00022603"/>
    </source>
</evidence>
<keyword evidence="10 14" id="KW-0694">RNA-binding</keyword>
<proteinExistence type="inferred from homology"/>
<dbReference type="PRINTS" id="PR02008">
    <property type="entry name" value="RCMTFAMILY"/>
</dbReference>
<reference evidence="16 17" key="1">
    <citation type="submission" date="2018-10" db="EMBL/GenBank/DDBJ databases">
        <title>Bacillus Keqinensis sp. nov., a moderately halophilic bacterium isolated from a saline-alkaline lake.</title>
        <authorList>
            <person name="Wang H."/>
        </authorList>
    </citation>
    <scope>NUCLEOTIDE SEQUENCE [LARGE SCALE GENOMIC DNA]</scope>
    <source>
        <strain evidence="16 17">KQ-3</strain>
    </source>
</reference>
<dbReference type="AlphaFoldDB" id="A0A3M7TYY9"/>
<evidence type="ECO:0000313" key="17">
    <source>
        <dbReference type="Proteomes" id="UP000278746"/>
    </source>
</evidence>
<dbReference type="InterPro" id="IPR006027">
    <property type="entry name" value="NusB_RsmB_TIM44"/>
</dbReference>
<feature type="binding site" evidence="14">
    <location>
        <position position="311"/>
    </location>
    <ligand>
        <name>S-adenosyl-L-methionine</name>
        <dbReference type="ChEBI" id="CHEBI:59789"/>
    </ligand>
</feature>
<comment type="subcellular location">
    <subcellularLocation>
        <location evidence="2">Cytoplasm</location>
    </subcellularLocation>
</comment>
<dbReference type="PANTHER" id="PTHR22807:SF53">
    <property type="entry name" value="RIBOSOMAL RNA SMALL SUBUNIT METHYLTRANSFERASE B-RELATED"/>
    <property type="match status" value="1"/>
</dbReference>
<evidence type="ECO:0000256" key="4">
    <source>
        <dbReference type="ARBA" id="ARBA00012140"/>
    </source>
</evidence>
<evidence type="ECO:0000256" key="8">
    <source>
        <dbReference type="ARBA" id="ARBA00022679"/>
    </source>
</evidence>
<dbReference type="Proteomes" id="UP000278746">
    <property type="component" value="Unassembled WGS sequence"/>
</dbReference>
<evidence type="ECO:0000259" key="15">
    <source>
        <dbReference type="PROSITE" id="PS51686"/>
    </source>
</evidence>
<protein>
    <recommendedName>
        <fullName evidence="4">16S rRNA (cytosine(967)-C(5))-methyltransferase</fullName>
        <ecNumber evidence="4">2.1.1.176</ecNumber>
    </recommendedName>
    <alternativeName>
        <fullName evidence="11">16S rRNA m5C967 methyltransferase</fullName>
    </alternativeName>
    <alternativeName>
        <fullName evidence="12">rRNA (cytosine-C(5)-)-methyltransferase RsmB</fullName>
    </alternativeName>
</protein>
<dbReference type="FunFam" id="3.30.70.1170:FF:000003">
    <property type="entry name" value="16S rRNA (Cytosine(967)-C(5))-methyltransferase RsmB"/>
    <property type="match status" value="1"/>
</dbReference>
<feature type="domain" description="SAM-dependent MTase RsmB/NOP-type" evidence="15">
    <location>
        <begin position="171"/>
        <end position="448"/>
    </location>
</feature>
<dbReference type="Pfam" id="PF22458">
    <property type="entry name" value="RsmF-B_ferredox"/>
    <property type="match status" value="1"/>
</dbReference>
<dbReference type="SUPFAM" id="SSF53335">
    <property type="entry name" value="S-adenosyl-L-methionine-dependent methyltransferases"/>
    <property type="match status" value="1"/>
</dbReference>
<dbReference type="InterPro" id="IPR004573">
    <property type="entry name" value="rRNA_ssu_MeTfrase_B"/>
</dbReference>
<comment type="catalytic activity">
    <reaction evidence="13">
        <text>cytidine(967) in 16S rRNA + S-adenosyl-L-methionine = 5-methylcytidine(967) in 16S rRNA + S-adenosyl-L-homocysteine + H(+)</text>
        <dbReference type="Rhea" id="RHEA:42748"/>
        <dbReference type="Rhea" id="RHEA-COMP:10219"/>
        <dbReference type="Rhea" id="RHEA-COMP:10220"/>
        <dbReference type="ChEBI" id="CHEBI:15378"/>
        <dbReference type="ChEBI" id="CHEBI:57856"/>
        <dbReference type="ChEBI" id="CHEBI:59789"/>
        <dbReference type="ChEBI" id="CHEBI:74483"/>
        <dbReference type="ChEBI" id="CHEBI:82748"/>
        <dbReference type="EC" id="2.1.1.176"/>
    </reaction>
</comment>
<dbReference type="InterPro" id="IPR023267">
    <property type="entry name" value="RCMT"/>
</dbReference>
<evidence type="ECO:0000256" key="3">
    <source>
        <dbReference type="ARBA" id="ARBA00007494"/>
    </source>
</evidence>
<dbReference type="GO" id="GO:0008649">
    <property type="term" value="F:rRNA methyltransferase activity"/>
    <property type="evidence" value="ECO:0007669"/>
    <property type="project" value="InterPro"/>
</dbReference>
<dbReference type="PROSITE" id="PS01153">
    <property type="entry name" value="NOL1_NOP2_SUN"/>
    <property type="match status" value="1"/>
</dbReference>
<dbReference type="PROSITE" id="PS51686">
    <property type="entry name" value="SAM_MT_RSMB_NOP"/>
    <property type="match status" value="1"/>
</dbReference>
<gene>
    <name evidence="16" type="primary">rsmB</name>
    <name evidence="16" type="ORF">EBO34_06830</name>
</gene>
<dbReference type="EC" id="2.1.1.176" evidence="4"/>
<keyword evidence="9 14" id="KW-0949">S-adenosyl-L-methionine</keyword>
<dbReference type="InterPro" id="IPR029063">
    <property type="entry name" value="SAM-dependent_MTases_sf"/>
</dbReference>
<dbReference type="Gene3D" id="1.10.940.10">
    <property type="entry name" value="NusB-like"/>
    <property type="match status" value="1"/>
</dbReference>
<sequence length="448" mass="50377">MSKGNVREAALDVLLKVEKNQAYSHLLLNDTINKNQLSPKDTGLFTELVYGTIQHKKKLDFYISPFVKKPLSKLDDWVRILLELTVYQTVFLDRIPERAAFFEAVQIAKKRGHKGISGMVNGVLRSMQREGIPDPKEIKDPIVRLSVETSHPEWLVERWTDQYGFEKTKDICEANLIHPKQTARVNGTKATVEEVFKMLEEDGVEAEKSTVVPEAFTAVKGVLSKTRAFKEGYIAIQDESSMLVAHALGAVEGERVLDACAAPGGKSTHIAETMNGKGEVESLDIHKHKVSLIEEQAGRLDLNNIKARVMDAREAKDHFEHESFDRILVDAPCSGLGVIKRKPDLKWTKTQEDVKRLASIQADILRNVWPLLKQGGTLVYSTCTIDREENDNVIEDFLKGESYANGDHNLYSRLPENVQKQMTEKDKVQIFPGDFDTDGFFISAITKG</sequence>
<evidence type="ECO:0000313" key="16">
    <source>
        <dbReference type="EMBL" id="RNA69645.1"/>
    </source>
</evidence>
<dbReference type="NCBIfam" id="NF011494">
    <property type="entry name" value="PRK14902.1"/>
    <property type="match status" value="1"/>
</dbReference>
<dbReference type="Gene3D" id="3.40.50.150">
    <property type="entry name" value="Vaccinia Virus protein VP39"/>
    <property type="match status" value="1"/>
</dbReference>
<accession>A0A3M7TYY9</accession>
<dbReference type="InterPro" id="IPR035926">
    <property type="entry name" value="NusB-like_sf"/>
</dbReference>
<feature type="binding site" evidence="14">
    <location>
        <position position="284"/>
    </location>
    <ligand>
        <name>S-adenosyl-L-methionine</name>
        <dbReference type="ChEBI" id="CHEBI:59789"/>
    </ligand>
</feature>
<evidence type="ECO:0000256" key="13">
    <source>
        <dbReference type="ARBA" id="ARBA00047283"/>
    </source>
</evidence>
<keyword evidence="6" id="KW-0698">rRNA processing</keyword>
<evidence type="ECO:0000256" key="9">
    <source>
        <dbReference type="ARBA" id="ARBA00022691"/>
    </source>
</evidence>
<dbReference type="InterPro" id="IPR018314">
    <property type="entry name" value="RsmB/NOL1/NOP2-like_CS"/>
</dbReference>
<comment type="similarity">
    <text evidence="3 14">Belongs to the class I-like SAM-binding methyltransferase superfamily. RsmB/NOP family.</text>
</comment>
<evidence type="ECO:0000256" key="5">
    <source>
        <dbReference type="ARBA" id="ARBA00022490"/>
    </source>
</evidence>
<keyword evidence="17" id="KW-1185">Reference proteome</keyword>
<feature type="binding site" evidence="14">
    <location>
        <position position="330"/>
    </location>
    <ligand>
        <name>S-adenosyl-L-methionine</name>
        <dbReference type="ChEBI" id="CHEBI:59789"/>
    </ligand>
</feature>
<dbReference type="RefSeq" id="WP_122897160.1">
    <property type="nucleotide sequence ID" value="NZ_RHIB01000001.1"/>
</dbReference>
<dbReference type="Pfam" id="PF01189">
    <property type="entry name" value="Methyltr_RsmB-F"/>
    <property type="match status" value="1"/>
</dbReference>
<evidence type="ECO:0000256" key="1">
    <source>
        <dbReference type="ARBA" id="ARBA00002724"/>
    </source>
</evidence>
<comment type="function">
    <text evidence="1">Specifically methylates the cytosine at position 967 (m5C967) of 16S rRNA.</text>
</comment>
<dbReference type="Gene3D" id="3.30.70.1170">
    <property type="entry name" value="Sun protein, domain 3"/>
    <property type="match status" value="1"/>
</dbReference>
<dbReference type="CDD" id="cd02440">
    <property type="entry name" value="AdoMet_MTases"/>
    <property type="match status" value="1"/>
</dbReference>
<dbReference type="Pfam" id="PF01029">
    <property type="entry name" value="NusB"/>
    <property type="match status" value="1"/>
</dbReference>
<evidence type="ECO:0000256" key="2">
    <source>
        <dbReference type="ARBA" id="ARBA00004496"/>
    </source>
</evidence>
<dbReference type="OrthoDB" id="9810297at2"/>
<dbReference type="InterPro" id="IPR049560">
    <property type="entry name" value="MeTrfase_RsmB-F_NOP2_cat"/>
</dbReference>
<evidence type="ECO:0000256" key="6">
    <source>
        <dbReference type="ARBA" id="ARBA00022552"/>
    </source>
</evidence>
<dbReference type="EMBL" id="RHIB01000001">
    <property type="protein sequence ID" value="RNA69645.1"/>
    <property type="molecule type" value="Genomic_DNA"/>
</dbReference>
<evidence type="ECO:0000256" key="14">
    <source>
        <dbReference type="PROSITE-ProRule" id="PRU01023"/>
    </source>
</evidence>
<feature type="active site" description="Nucleophile" evidence="14">
    <location>
        <position position="383"/>
    </location>
</feature>